<reference evidence="1" key="1">
    <citation type="submission" date="2023-07" db="EMBL/GenBank/DDBJ databases">
        <title>Sorghum-associated microbial communities from plants grown in Nebraska, USA.</title>
        <authorList>
            <person name="Schachtman D."/>
        </authorList>
    </citation>
    <scope>NUCLEOTIDE SEQUENCE</scope>
    <source>
        <strain evidence="1">BE46</strain>
    </source>
</reference>
<proteinExistence type="predicted"/>
<keyword evidence="2" id="KW-1185">Reference proteome</keyword>
<dbReference type="Proteomes" id="UP001259420">
    <property type="component" value="Unassembled WGS sequence"/>
</dbReference>
<evidence type="ECO:0000313" key="2">
    <source>
        <dbReference type="Proteomes" id="UP001259420"/>
    </source>
</evidence>
<comment type="caution">
    <text evidence="1">The sequence shown here is derived from an EMBL/GenBank/DDBJ whole genome shotgun (WGS) entry which is preliminary data.</text>
</comment>
<evidence type="ECO:0000313" key="1">
    <source>
        <dbReference type="EMBL" id="MDR6609963.1"/>
    </source>
</evidence>
<name>A0ACC6JTU2_9PSED</name>
<dbReference type="EMBL" id="JAVDSD010000016">
    <property type="protein sequence ID" value="MDR6609963.1"/>
    <property type="molecule type" value="Genomic_DNA"/>
</dbReference>
<sequence length="138" mass="15937">MLMHPYLDVPYNPRLEYFLGGFDIYDREESLGVQLSAYDPDCPLDRGGLISQFVVKRFGGLSYRHKFILFSMLEEALEGGLSVFSEVLQHDPLSHSLLPLGWDEMKAPKEFFKEIYIMLSKVWADDLNKAAQEDILSW</sequence>
<gene>
    <name evidence="1" type="ORF">J2X87_005067</name>
</gene>
<organism evidence="1 2">
    <name type="scientific">Pseudomonas synxantha</name>
    <dbReference type="NCBI Taxonomy" id="47883"/>
    <lineage>
        <taxon>Bacteria</taxon>
        <taxon>Pseudomonadati</taxon>
        <taxon>Pseudomonadota</taxon>
        <taxon>Gammaproteobacteria</taxon>
        <taxon>Pseudomonadales</taxon>
        <taxon>Pseudomonadaceae</taxon>
        <taxon>Pseudomonas</taxon>
    </lineage>
</organism>
<protein>
    <submittedName>
        <fullName evidence="1">Uncharacterized protein</fullName>
    </submittedName>
</protein>
<accession>A0ACC6JTU2</accession>